<dbReference type="InterPro" id="IPR002549">
    <property type="entry name" value="AI-2E-like"/>
</dbReference>
<evidence type="ECO:0000313" key="8">
    <source>
        <dbReference type="Proteomes" id="UP000321820"/>
    </source>
</evidence>
<dbReference type="Proteomes" id="UP000321820">
    <property type="component" value="Chromosome"/>
</dbReference>
<dbReference type="Pfam" id="PF01594">
    <property type="entry name" value="AI-2E_transport"/>
    <property type="match status" value="1"/>
</dbReference>
<dbReference type="RefSeq" id="WP_147648965.1">
    <property type="nucleotide sequence ID" value="NZ_CP042806.1"/>
</dbReference>
<organism evidence="7 8">
    <name type="scientific">Terriglobus albidus</name>
    <dbReference type="NCBI Taxonomy" id="1592106"/>
    <lineage>
        <taxon>Bacteria</taxon>
        <taxon>Pseudomonadati</taxon>
        <taxon>Acidobacteriota</taxon>
        <taxon>Terriglobia</taxon>
        <taxon>Terriglobales</taxon>
        <taxon>Acidobacteriaceae</taxon>
        <taxon>Terriglobus</taxon>
    </lineage>
</organism>
<evidence type="ECO:0000256" key="3">
    <source>
        <dbReference type="ARBA" id="ARBA00022692"/>
    </source>
</evidence>
<gene>
    <name evidence="7" type="ORF">FTW19_17990</name>
</gene>
<dbReference type="KEGG" id="talb:FTW19_17990"/>
<feature type="transmembrane region" description="Helical" evidence="6">
    <location>
        <begin position="120"/>
        <end position="148"/>
    </location>
</feature>
<evidence type="ECO:0000256" key="6">
    <source>
        <dbReference type="SAM" id="Phobius"/>
    </source>
</evidence>
<comment type="similarity">
    <text evidence="2">Belongs to the autoinducer-2 exporter (AI-2E) (TC 2.A.86) family.</text>
</comment>
<evidence type="ECO:0000256" key="1">
    <source>
        <dbReference type="ARBA" id="ARBA00004141"/>
    </source>
</evidence>
<comment type="subcellular location">
    <subcellularLocation>
        <location evidence="1">Membrane</location>
        <topology evidence="1">Multi-pass membrane protein</topology>
    </subcellularLocation>
</comment>
<feature type="transmembrane region" description="Helical" evidence="6">
    <location>
        <begin position="28"/>
        <end position="52"/>
    </location>
</feature>
<reference evidence="7 8" key="1">
    <citation type="submission" date="2019-08" db="EMBL/GenBank/DDBJ databases">
        <title>Complete genome sequence of Terriglobus albidus strain ORNL.</title>
        <authorList>
            <person name="Podar M."/>
        </authorList>
    </citation>
    <scope>NUCLEOTIDE SEQUENCE [LARGE SCALE GENOMIC DNA]</scope>
    <source>
        <strain evidence="7 8">ORNL</strain>
    </source>
</reference>
<accession>A0A5B9EI02</accession>
<keyword evidence="5 6" id="KW-0472">Membrane</keyword>
<feature type="transmembrane region" description="Helical" evidence="6">
    <location>
        <begin position="58"/>
        <end position="78"/>
    </location>
</feature>
<evidence type="ECO:0000256" key="5">
    <source>
        <dbReference type="ARBA" id="ARBA00023136"/>
    </source>
</evidence>
<dbReference type="OrthoDB" id="117421at2"/>
<protein>
    <submittedName>
        <fullName evidence="7">AI-2E family transporter</fullName>
    </submittedName>
</protein>
<dbReference type="PANTHER" id="PTHR21716">
    <property type="entry name" value="TRANSMEMBRANE PROTEIN"/>
    <property type="match status" value="1"/>
</dbReference>
<proteinExistence type="inferred from homology"/>
<feature type="transmembrane region" description="Helical" evidence="6">
    <location>
        <begin position="85"/>
        <end position="108"/>
    </location>
</feature>
<dbReference type="GO" id="GO:0055085">
    <property type="term" value="P:transmembrane transport"/>
    <property type="evidence" value="ECO:0007669"/>
    <property type="project" value="TreeGrafter"/>
</dbReference>
<dbReference type="PANTHER" id="PTHR21716:SF62">
    <property type="entry name" value="TRANSPORT PROTEIN YDBI-RELATED"/>
    <property type="match status" value="1"/>
</dbReference>
<dbReference type="GO" id="GO:0016020">
    <property type="term" value="C:membrane"/>
    <property type="evidence" value="ECO:0007669"/>
    <property type="project" value="UniProtKB-SubCell"/>
</dbReference>
<sequence length="157" mass="17009">MAGFERDALKTAGGALVAWWRATTLDALIVGALWWLGLTLIGVPLAPLWGMLGGLLQFIPNFGPVLSVCGPALALLFTDKDWYSYCWLLGLYGAIAAIDGLLIQPYLLKRTARVPWWAAFFGPIVLGIIIPFWGVLLAPPLLAIIYAFRKPKASQGG</sequence>
<dbReference type="EMBL" id="CP042806">
    <property type="protein sequence ID" value="QEE29706.1"/>
    <property type="molecule type" value="Genomic_DNA"/>
</dbReference>
<evidence type="ECO:0000256" key="4">
    <source>
        <dbReference type="ARBA" id="ARBA00022989"/>
    </source>
</evidence>
<name>A0A5B9EI02_9BACT</name>
<dbReference type="AlphaFoldDB" id="A0A5B9EI02"/>
<evidence type="ECO:0000256" key="2">
    <source>
        <dbReference type="ARBA" id="ARBA00009773"/>
    </source>
</evidence>
<keyword evidence="4 6" id="KW-1133">Transmembrane helix</keyword>
<keyword evidence="3 6" id="KW-0812">Transmembrane</keyword>
<evidence type="ECO:0000313" key="7">
    <source>
        <dbReference type="EMBL" id="QEE29706.1"/>
    </source>
</evidence>
<keyword evidence="8" id="KW-1185">Reference proteome</keyword>